<name>A0A8D2JRP2_SCIVU</name>
<protein>
    <recommendedName>
        <fullName evidence="7">RNA-binding protein 44</fullName>
    </recommendedName>
    <alternativeName>
        <fullName evidence="8">RNA-binding motif protein 44</fullName>
    </alternativeName>
</protein>
<comment type="function">
    <text evidence="5">Component of intercellular bridges during meiosis. Intercellular bridges are evolutionarily conserved structures that connect differentiating germ cells. Not required for fertility.</text>
</comment>
<dbReference type="SMART" id="SM00360">
    <property type="entry name" value="RRM"/>
    <property type="match status" value="1"/>
</dbReference>
<feature type="compositionally biased region" description="Polar residues" evidence="10">
    <location>
        <begin position="949"/>
        <end position="960"/>
    </location>
</feature>
<feature type="domain" description="RRM" evidence="11">
    <location>
        <begin position="828"/>
        <end position="902"/>
    </location>
</feature>
<evidence type="ECO:0000256" key="1">
    <source>
        <dbReference type="ARBA" id="ARBA00004496"/>
    </source>
</evidence>
<dbReference type="PROSITE" id="PS50102">
    <property type="entry name" value="RRM"/>
    <property type="match status" value="1"/>
</dbReference>
<sequence>MMQATALMETASGKVYHNSGGSLKKDISSNSKKENSLFSSSICNKVKSTLPDDEWNTLKQGPNKEINSIDKTDLLEPYFSASQDTNIESTHSQSSEFEDSIDYAFLNETYSIHYSESKLNENLALLSSELDPEKQKREDIFFDILEHQGKKTVGLEKISKISDDDYKETAEDMQKYDIDEDSQQEYHSAEEQEYISNHLSFDGAKTLSISNLEVVELRNSGYEVKCISNIEDNHVKLESSSIISLDSLNVFAQEYSPHVSKFQNSVMIKENHEPKHEKWKEQETSLMYHTVFDDIIQRSNSLGNQESQSKSGFSNPKALKTKIYTEKMKSQITESKDFCGNTIVENKVSQHLENPTMLPQNKALESLLQSCKGCQTSWTSVFDDSVISACGYSHYKSLQSTPDPALGFPVTLPKIAVRENQAVEKDSSLKVVNSSTTNKICSHDRKGTCPKSVTDTAGCTVTVNQTVDVSTDFRACFTTSRATSARSPVVSTSSNTEITMMNKQRPGGWQSGKQTSVACDTDWSCSQDRVDSQMVLTKGSERSVSVDTLKPNGNFLNKDSLELRKTLDIIDLKKHPEREFQVSKEMEKNLPSKCCQNIMQRAIKAEMHLLNVHYQMCHHHCCDIYKLVMENRGVNRNLPSNSAKKELGSALLSVLGDLKVRYMNLKEKIHKGTLLEELPPLSVESKLLSAFSTFASRLMKEEAHDFSGADSELDNQSAPDVDVSPTLKKTLSQMSLLSDCSHPTQDTSPEKDGFKNGNINVDFSQLKLDDKEYRNYREISEDWFDAKENLTGVDFSGIQENQIEHDRWNLKFTQEMKNVEPLRRDKCFLIHVGGLCPSVSEADLRSHFQKYQVSEISIYDSSTNYRYASLAFKKNSDAKMAVKEMNGIEINGKSVNVRLVKTPGEYTSPLSSKNGNKVGLNNLEKNTNKEMNAASSISKLPRTRPRQLGSEQDSEFSPSDQKGVKKNCKQIESAHLLPETPIQFIPPNTLNLRSFTKIMKRLAELHPEVSRDHIIDALQEVRINHKGFLNGLSISTIVEMTSSVLKNSASS</sequence>
<evidence type="ECO:0000256" key="4">
    <source>
        <dbReference type="ARBA" id="ARBA00022884"/>
    </source>
</evidence>
<keyword evidence="3" id="KW-0597">Phosphoprotein</keyword>
<dbReference type="GeneTree" id="ENSGT00390000016508"/>
<feature type="region of interest" description="Disordered" evidence="10">
    <location>
        <begin position="933"/>
        <end position="965"/>
    </location>
</feature>
<evidence type="ECO:0000259" key="11">
    <source>
        <dbReference type="PROSITE" id="PS50102"/>
    </source>
</evidence>
<dbReference type="FunFam" id="3.30.70.330:FF:000720">
    <property type="entry name" value="RBM44 isoform 2"/>
    <property type="match status" value="1"/>
</dbReference>
<keyword evidence="13" id="KW-1185">Reference proteome</keyword>
<gene>
    <name evidence="12" type="primary">RBM44</name>
</gene>
<accession>A0A8D2JRP2</accession>
<keyword evidence="4 9" id="KW-0694">RNA-binding</keyword>
<evidence type="ECO:0000256" key="8">
    <source>
        <dbReference type="ARBA" id="ARBA00075588"/>
    </source>
</evidence>
<dbReference type="GO" id="GO:0003730">
    <property type="term" value="F:mRNA 3'-UTR binding"/>
    <property type="evidence" value="ECO:0007669"/>
    <property type="project" value="TreeGrafter"/>
</dbReference>
<dbReference type="InterPro" id="IPR056870">
    <property type="entry name" value="TTC3/DZIP3/RBM44-like_helical"/>
</dbReference>
<evidence type="ECO:0000256" key="2">
    <source>
        <dbReference type="ARBA" id="ARBA00022490"/>
    </source>
</evidence>
<dbReference type="InterPro" id="IPR035979">
    <property type="entry name" value="RBD_domain_sf"/>
</dbReference>
<organism evidence="12 13">
    <name type="scientific">Sciurus vulgaris</name>
    <name type="common">Eurasian red squirrel</name>
    <dbReference type="NCBI Taxonomy" id="55149"/>
    <lineage>
        <taxon>Eukaryota</taxon>
        <taxon>Metazoa</taxon>
        <taxon>Chordata</taxon>
        <taxon>Craniata</taxon>
        <taxon>Vertebrata</taxon>
        <taxon>Euteleostomi</taxon>
        <taxon>Mammalia</taxon>
        <taxon>Eutheria</taxon>
        <taxon>Euarchontoglires</taxon>
        <taxon>Glires</taxon>
        <taxon>Rodentia</taxon>
        <taxon>Sciuromorpha</taxon>
        <taxon>Sciuridae</taxon>
        <taxon>Sciurinae</taxon>
        <taxon>Sciurini</taxon>
        <taxon>Sciurus</taxon>
    </lineage>
</organism>
<dbReference type="Gene3D" id="3.30.70.330">
    <property type="match status" value="1"/>
</dbReference>
<dbReference type="Pfam" id="PF24905">
    <property type="entry name" value="TTC3_9th"/>
    <property type="match status" value="1"/>
</dbReference>
<dbReference type="GO" id="GO:0000398">
    <property type="term" value="P:mRNA splicing, via spliceosome"/>
    <property type="evidence" value="ECO:0007669"/>
    <property type="project" value="TreeGrafter"/>
</dbReference>
<reference evidence="12" key="1">
    <citation type="submission" date="2025-08" db="UniProtKB">
        <authorList>
            <consortium name="Ensembl"/>
        </authorList>
    </citation>
    <scope>IDENTIFICATION</scope>
</reference>
<dbReference type="GO" id="GO:0005737">
    <property type="term" value="C:cytoplasm"/>
    <property type="evidence" value="ECO:0007669"/>
    <property type="project" value="UniProtKB-SubCell"/>
</dbReference>
<evidence type="ECO:0000256" key="3">
    <source>
        <dbReference type="ARBA" id="ARBA00022553"/>
    </source>
</evidence>
<dbReference type="AlphaFoldDB" id="A0A8D2JRP2"/>
<evidence type="ECO:0000256" key="10">
    <source>
        <dbReference type="SAM" id="MobiDB-lite"/>
    </source>
</evidence>
<evidence type="ECO:0000256" key="9">
    <source>
        <dbReference type="PROSITE-ProRule" id="PRU00176"/>
    </source>
</evidence>
<dbReference type="GO" id="GO:0071013">
    <property type="term" value="C:catalytic step 2 spliceosome"/>
    <property type="evidence" value="ECO:0007669"/>
    <property type="project" value="TreeGrafter"/>
</dbReference>
<dbReference type="PANTHER" id="PTHR48026">
    <property type="entry name" value="HOMOLOGOUS TO DROSOPHILA SQD (SQUID) PROTEIN"/>
    <property type="match status" value="1"/>
</dbReference>
<dbReference type="InterPro" id="IPR012677">
    <property type="entry name" value="Nucleotide-bd_a/b_plait_sf"/>
</dbReference>
<evidence type="ECO:0000313" key="12">
    <source>
        <dbReference type="Ensembl" id="ENSSVLP00005029869.1"/>
    </source>
</evidence>
<dbReference type="PANTHER" id="PTHR48026:SF8">
    <property type="entry name" value="RNA-BINDING PROTEIN 44"/>
    <property type="match status" value="1"/>
</dbReference>
<dbReference type="Ensembl" id="ENSSVLT00005033178.1">
    <property type="protein sequence ID" value="ENSSVLP00005029869.1"/>
    <property type="gene ID" value="ENSSVLG00005023463.1"/>
</dbReference>
<keyword evidence="2" id="KW-0963">Cytoplasm</keyword>
<evidence type="ECO:0000256" key="6">
    <source>
        <dbReference type="ARBA" id="ARBA00065541"/>
    </source>
</evidence>
<dbReference type="CDD" id="cd12248">
    <property type="entry name" value="RRM_RBM44"/>
    <property type="match status" value="1"/>
</dbReference>
<proteinExistence type="predicted"/>
<dbReference type="GO" id="GO:0045171">
    <property type="term" value="C:intercellular bridge"/>
    <property type="evidence" value="ECO:0007669"/>
    <property type="project" value="Ensembl"/>
</dbReference>
<comment type="subcellular location">
    <subcellularLocation>
        <location evidence="1">Cytoplasm</location>
    </subcellularLocation>
</comment>
<dbReference type="Pfam" id="PF00076">
    <property type="entry name" value="RRM_1"/>
    <property type="match status" value="1"/>
</dbReference>
<dbReference type="GO" id="GO:0042803">
    <property type="term" value="F:protein homodimerization activity"/>
    <property type="evidence" value="ECO:0007669"/>
    <property type="project" value="Ensembl"/>
</dbReference>
<dbReference type="SUPFAM" id="SSF54928">
    <property type="entry name" value="RNA-binding domain, RBD"/>
    <property type="match status" value="1"/>
</dbReference>
<reference evidence="12" key="2">
    <citation type="submission" date="2025-09" db="UniProtKB">
        <authorList>
            <consortium name="Ensembl"/>
        </authorList>
    </citation>
    <scope>IDENTIFICATION</scope>
</reference>
<evidence type="ECO:0000256" key="7">
    <source>
        <dbReference type="ARBA" id="ARBA00067961"/>
    </source>
</evidence>
<dbReference type="InterPro" id="IPR000504">
    <property type="entry name" value="RRM_dom"/>
</dbReference>
<evidence type="ECO:0000256" key="5">
    <source>
        <dbReference type="ARBA" id="ARBA00054539"/>
    </source>
</evidence>
<evidence type="ECO:0000313" key="13">
    <source>
        <dbReference type="Proteomes" id="UP000694564"/>
    </source>
</evidence>
<comment type="subunit">
    <text evidence="6">Homodimer. Interacts with TEX14.</text>
</comment>
<dbReference type="Proteomes" id="UP000694564">
    <property type="component" value="Chromosome 3"/>
</dbReference>